<reference evidence="2" key="1">
    <citation type="submission" date="2014-09" db="EMBL/GenBank/DDBJ databases">
        <authorList>
            <person name="Mudge J."/>
            <person name="Ramaraj T."/>
            <person name="Lindquist I.E."/>
            <person name="Bharti A.K."/>
            <person name="Sundararajan A."/>
            <person name="Cameron C.T."/>
            <person name="Woodward J.E."/>
            <person name="May G.D."/>
            <person name="Brubaker C."/>
            <person name="Broadhvest J."/>
            <person name="Wilkins T.A."/>
        </authorList>
    </citation>
    <scope>NUCLEOTIDE SEQUENCE</scope>
    <source>
        <strain evidence="2">cv. AKA8401</strain>
    </source>
</reference>
<evidence type="ECO:0000313" key="2">
    <source>
        <dbReference type="Proteomes" id="UP000032142"/>
    </source>
</evidence>
<dbReference type="EMBL" id="KN421346">
    <property type="protein sequence ID" value="KHG22321.1"/>
    <property type="molecule type" value="Genomic_DNA"/>
</dbReference>
<name>A0A0B0PG35_GOSAR</name>
<accession>A0A0B0PG35</accession>
<sequence length="70" mass="7822">MPKLSVRDQRRSWRRERMWASNERAGGCAWCANVCGGEALMVVGGERGDMVAEGRQFLSLLKKFCGLGVF</sequence>
<dbReference type="Proteomes" id="UP000032142">
    <property type="component" value="Unassembled WGS sequence"/>
</dbReference>
<dbReference type="AlphaFoldDB" id="A0A0B0PG35"/>
<organism evidence="1 2">
    <name type="scientific">Gossypium arboreum</name>
    <name type="common">Tree cotton</name>
    <name type="synonym">Gossypium nanking</name>
    <dbReference type="NCBI Taxonomy" id="29729"/>
    <lineage>
        <taxon>Eukaryota</taxon>
        <taxon>Viridiplantae</taxon>
        <taxon>Streptophyta</taxon>
        <taxon>Embryophyta</taxon>
        <taxon>Tracheophyta</taxon>
        <taxon>Spermatophyta</taxon>
        <taxon>Magnoliopsida</taxon>
        <taxon>eudicotyledons</taxon>
        <taxon>Gunneridae</taxon>
        <taxon>Pentapetalae</taxon>
        <taxon>rosids</taxon>
        <taxon>malvids</taxon>
        <taxon>Malvales</taxon>
        <taxon>Malvaceae</taxon>
        <taxon>Malvoideae</taxon>
        <taxon>Gossypium</taxon>
    </lineage>
</organism>
<evidence type="ECO:0000313" key="1">
    <source>
        <dbReference type="EMBL" id="KHG22321.1"/>
    </source>
</evidence>
<keyword evidence="2" id="KW-1185">Reference proteome</keyword>
<protein>
    <submittedName>
        <fullName evidence="1">Uncharacterized protein</fullName>
    </submittedName>
</protein>
<proteinExistence type="predicted"/>
<gene>
    <name evidence="1" type="ORF">F383_27146</name>
</gene>